<evidence type="ECO:0000313" key="1">
    <source>
        <dbReference type="EMBL" id="TVU37696.1"/>
    </source>
</evidence>
<dbReference type="Proteomes" id="UP000324897">
    <property type="component" value="Chromosome 4"/>
</dbReference>
<feature type="non-terminal residue" evidence="1">
    <location>
        <position position="217"/>
    </location>
</feature>
<dbReference type="InterPro" id="IPR023214">
    <property type="entry name" value="HAD_sf"/>
</dbReference>
<dbReference type="Gramene" id="TVU37696">
    <property type="protein sequence ID" value="TVU37696"/>
    <property type="gene ID" value="EJB05_11024"/>
</dbReference>
<dbReference type="PANTHER" id="PTHR12725:SF119">
    <property type="entry name" value="OS07G0634400 PROTEIN"/>
    <property type="match status" value="1"/>
</dbReference>
<sequence length="217" mass="23610">MLNKLKIEESQVPGLCLDLYKEHGTTMAGLGYDFDCDDFHARVHGTLPYEKLKPDPVLRQLLLSLPQRKIIFTTSDKAHAAIVLKKLGIENCFDGVICFETLNPSTEQTVKDWKVQMPLVPTVQSLLAGEPSVIESAKLDPKRTVFFDDSARNIAAGKADGFHTVVVGSSALVPGANVALDSIHNIKEALPELWVEDGGEHAKAVLRPAAVETTVLA</sequence>
<keyword evidence="2" id="KW-1185">Reference proteome</keyword>
<reference evidence="1 2" key="1">
    <citation type="journal article" date="2019" name="Sci. Rep.">
        <title>A high-quality genome of Eragrostis curvula grass provides insights into Poaceae evolution and supports new strategies to enhance forage quality.</title>
        <authorList>
            <person name="Carballo J."/>
            <person name="Santos B.A.C.M."/>
            <person name="Zappacosta D."/>
            <person name="Garbus I."/>
            <person name="Selva J.P."/>
            <person name="Gallo C.A."/>
            <person name="Diaz A."/>
            <person name="Albertini E."/>
            <person name="Caccamo M."/>
            <person name="Echenique V."/>
        </authorList>
    </citation>
    <scope>NUCLEOTIDE SEQUENCE [LARGE SCALE GENOMIC DNA]</scope>
    <source>
        <strain evidence="2">cv. Victoria</strain>
        <tissue evidence="1">Leaf</tissue>
    </source>
</reference>
<dbReference type="PANTHER" id="PTHR12725">
    <property type="entry name" value="HALOACID DEHALOGENASE-LIKE HYDROLASE"/>
    <property type="match status" value="1"/>
</dbReference>
<dbReference type="SUPFAM" id="SSF56784">
    <property type="entry name" value="HAD-like"/>
    <property type="match status" value="1"/>
</dbReference>
<protein>
    <submittedName>
        <fullName evidence="1">Uncharacterized protein</fullName>
    </submittedName>
</protein>
<gene>
    <name evidence="1" type="ORF">EJB05_11024</name>
</gene>
<evidence type="ECO:0000313" key="2">
    <source>
        <dbReference type="Proteomes" id="UP000324897"/>
    </source>
</evidence>
<dbReference type="EMBL" id="RWGY01000007">
    <property type="protein sequence ID" value="TVU37696.1"/>
    <property type="molecule type" value="Genomic_DNA"/>
</dbReference>
<proteinExistence type="predicted"/>
<dbReference type="InterPro" id="IPR010237">
    <property type="entry name" value="Pyr-5-nucltdase"/>
</dbReference>
<dbReference type="AlphaFoldDB" id="A0A5J9VQ88"/>
<dbReference type="NCBIfam" id="TIGR01993">
    <property type="entry name" value="Pyr-5-nucltdase"/>
    <property type="match status" value="1"/>
</dbReference>
<organism evidence="1 2">
    <name type="scientific">Eragrostis curvula</name>
    <name type="common">weeping love grass</name>
    <dbReference type="NCBI Taxonomy" id="38414"/>
    <lineage>
        <taxon>Eukaryota</taxon>
        <taxon>Viridiplantae</taxon>
        <taxon>Streptophyta</taxon>
        <taxon>Embryophyta</taxon>
        <taxon>Tracheophyta</taxon>
        <taxon>Spermatophyta</taxon>
        <taxon>Magnoliopsida</taxon>
        <taxon>Liliopsida</taxon>
        <taxon>Poales</taxon>
        <taxon>Poaceae</taxon>
        <taxon>PACMAD clade</taxon>
        <taxon>Chloridoideae</taxon>
        <taxon>Eragrostideae</taxon>
        <taxon>Eragrostidinae</taxon>
        <taxon>Eragrostis</taxon>
    </lineage>
</organism>
<comment type="caution">
    <text evidence="1">The sequence shown here is derived from an EMBL/GenBank/DDBJ whole genome shotgun (WGS) entry which is preliminary data.</text>
</comment>
<dbReference type="OrthoDB" id="1065058at2759"/>
<name>A0A5J9VQ88_9POAL</name>
<dbReference type="InterPro" id="IPR036412">
    <property type="entry name" value="HAD-like_sf"/>
</dbReference>
<dbReference type="Gene3D" id="3.40.50.1000">
    <property type="entry name" value="HAD superfamily/HAD-like"/>
    <property type="match status" value="1"/>
</dbReference>
<accession>A0A5J9VQ88</accession>